<evidence type="ECO:0000313" key="3">
    <source>
        <dbReference type="Proteomes" id="UP001187192"/>
    </source>
</evidence>
<dbReference type="AlphaFoldDB" id="A0AA88DRH7"/>
<gene>
    <name evidence="2" type="ORF">TIFTF001_029273</name>
</gene>
<protein>
    <submittedName>
        <fullName evidence="2">Uncharacterized protein</fullName>
    </submittedName>
</protein>
<dbReference type="Proteomes" id="UP001187192">
    <property type="component" value="Unassembled WGS sequence"/>
</dbReference>
<sequence length="81" mass="8606">MPTQGITPGFARGSRRSSGFRLVVVTALSVTGSTLEARARRPCTSPSTVARSDKKAKKKKIYRSLPKSSSQVSLGTPNVSL</sequence>
<proteinExistence type="predicted"/>
<keyword evidence="3" id="KW-1185">Reference proteome</keyword>
<accession>A0AA88DRH7</accession>
<feature type="region of interest" description="Disordered" evidence="1">
    <location>
        <begin position="36"/>
        <end position="81"/>
    </location>
</feature>
<reference evidence="2" key="1">
    <citation type="submission" date="2023-07" db="EMBL/GenBank/DDBJ databases">
        <title>draft genome sequence of fig (Ficus carica).</title>
        <authorList>
            <person name="Takahashi T."/>
            <person name="Nishimura K."/>
        </authorList>
    </citation>
    <scope>NUCLEOTIDE SEQUENCE</scope>
</reference>
<evidence type="ECO:0000256" key="1">
    <source>
        <dbReference type="SAM" id="MobiDB-lite"/>
    </source>
</evidence>
<feature type="compositionally biased region" description="Polar residues" evidence="1">
    <location>
        <begin position="66"/>
        <end position="81"/>
    </location>
</feature>
<dbReference type="EMBL" id="BTGU01000096">
    <property type="protein sequence ID" value="GMN60174.1"/>
    <property type="molecule type" value="Genomic_DNA"/>
</dbReference>
<name>A0AA88DRH7_FICCA</name>
<evidence type="ECO:0000313" key="2">
    <source>
        <dbReference type="EMBL" id="GMN60174.1"/>
    </source>
</evidence>
<organism evidence="2 3">
    <name type="scientific">Ficus carica</name>
    <name type="common">Common fig</name>
    <dbReference type="NCBI Taxonomy" id="3494"/>
    <lineage>
        <taxon>Eukaryota</taxon>
        <taxon>Viridiplantae</taxon>
        <taxon>Streptophyta</taxon>
        <taxon>Embryophyta</taxon>
        <taxon>Tracheophyta</taxon>
        <taxon>Spermatophyta</taxon>
        <taxon>Magnoliopsida</taxon>
        <taxon>eudicotyledons</taxon>
        <taxon>Gunneridae</taxon>
        <taxon>Pentapetalae</taxon>
        <taxon>rosids</taxon>
        <taxon>fabids</taxon>
        <taxon>Rosales</taxon>
        <taxon>Moraceae</taxon>
        <taxon>Ficeae</taxon>
        <taxon>Ficus</taxon>
    </lineage>
</organism>
<comment type="caution">
    <text evidence="2">The sequence shown here is derived from an EMBL/GenBank/DDBJ whole genome shotgun (WGS) entry which is preliminary data.</text>
</comment>